<organism evidence="2 3">
    <name type="scientific">Fukomys damarensis</name>
    <name type="common">Damaraland mole rat</name>
    <name type="synonym">Cryptomys damarensis</name>
    <dbReference type="NCBI Taxonomy" id="885580"/>
    <lineage>
        <taxon>Eukaryota</taxon>
        <taxon>Metazoa</taxon>
        <taxon>Chordata</taxon>
        <taxon>Craniata</taxon>
        <taxon>Vertebrata</taxon>
        <taxon>Euteleostomi</taxon>
        <taxon>Mammalia</taxon>
        <taxon>Eutheria</taxon>
        <taxon>Euarchontoglires</taxon>
        <taxon>Glires</taxon>
        <taxon>Rodentia</taxon>
        <taxon>Hystricomorpha</taxon>
        <taxon>Bathyergidae</taxon>
        <taxon>Fukomys</taxon>
    </lineage>
</organism>
<reference evidence="2 3" key="1">
    <citation type="submission" date="2013-11" db="EMBL/GenBank/DDBJ databases">
        <title>The Damaraland mole rat (Fukomys damarensis) genome and evolution of African mole rats.</title>
        <authorList>
            <person name="Gladyshev V.N."/>
            <person name="Fang X."/>
        </authorList>
    </citation>
    <scope>NUCLEOTIDE SEQUENCE [LARGE SCALE GENOMIC DNA]</scope>
    <source>
        <tissue evidence="2">Liver</tissue>
    </source>
</reference>
<keyword evidence="1" id="KW-0732">Signal</keyword>
<gene>
    <name evidence="2" type="ORF">H920_15440</name>
</gene>
<protein>
    <submittedName>
        <fullName evidence="2">Uncharacterized protein</fullName>
    </submittedName>
</protein>
<dbReference type="Proteomes" id="UP000028990">
    <property type="component" value="Unassembled WGS sequence"/>
</dbReference>
<dbReference type="AlphaFoldDB" id="A0A091CZE6"/>
<dbReference type="EMBL" id="KN123809">
    <property type="protein sequence ID" value="KFO23275.1"/>
    <property type="molecule type" value="Genomic_DNA"/>
</dbReference>
<proteinExistence type="predicted"/>
<feature type="chain" id="PRO_5001871180" evidence="1">
    <location>
        <begin position="28"/>
        <end position="131"/>
    </location>
</feature>
<evidence type="ECO:0000313" key="2">
    <source>
        <dbReference type="EMBL" id="KFO23275.1"/>
    </source>
</evidence>
<evidence type="ECO:0000256" key="1">
    <source>
        <dbReference type="SAM" id="SignalP"/>
    </source>
</evidence>
<feature type="signal peptide" evidence="1">
    <location>
        <begin position="1"/>
        <end position="27"/>
    </location>
</feature>
<keyword evidence="3" id="KW-1185">Reference proteome</keyword>
<evidence type="ECO:0000313" key="3">
    <source>
        <dbReference type="Proteomes" id="UP000028990"/>
    </source>
</evidence>
<accession>A0A091CZE6</accession>
<sequence>MQSGEGAVVLMGTFLSLYACISHSGSASRGEEKSPAQQAVMVTDGTYVQLHNSLGMHGSVRMPINSVSIQMLSFSWESFSELVVIAEIWTPQGYTPLQRSTLDDPIARISLRHIAQKGVEATQEAAVGEGM</sequence>
<name>A0A091CZE6_FUKDA</name>